<evidence type="ECO:0000313" key="9">
    <source>
        <dbReference type="EMBL" id="SMF06685.1"/>
    </source>
</evidence>
<name>A0A1Y6BJ23_9BACT</name>
<keyword evidence="5" id="KW-0442">Lipid degradation</keyword>
<evidence type="ECO:0000256" key="4">
    <source>
        <dbReference type="ARBA" id="ARBA00022801"/>
    </source>
</evidence>
<dbReference type="AlphaFoldDB" id="A0A1Y6BJ23"/>
<dbReference type="Pfam" id="PF13091">
    <property type="entry name" value="PLDc_2"/>
    <property type="match status" value="2"/>
</dbReference>
<feature type="domain" description="PLD phosphodiesterase" evidence="8">
    <location>
        <begin position="335"/>
        <end position="362"/>
    </location>
</feature>
<dbReference type="Gene3D" id="3.30.870.10">
    <property type="entry name" value="Endonuclease Chain A"/>
    <property type="match status" value="2"/>
</dbReference>
<dbReference type="SUPFAM" id="SSF56024">
    <property type="entry name" value="Phospholipase D/nuclease"/>
    <property type="match status" value="2"/>
</dbReference>
<dbReference type="EMBL" id="FWZT01000004">
    <property type="protein sequence ID" value="SMF06685.1"/>
    <property type="molecule type" value="Genomic_DNA"/>
</dbReference>
<dbReference type="OrthoDB" id="5294698at2"/>
<dbReference type="GO" id="GO:0006793">
    <property type="term" value="P:phosphorus metabolic process"/>
    <property type="evidence" value="ECO:0007669"/>
    <property type="project" value="UniProtKB-ARBA"/>
</dbReference>
<protein>
    <recommendedName>
        <fullName evidence="3">phospholipase D</fullName>
        <ecNumber evidence="3">3.1.4.4</ecNumber>
    </recommendedName>
</protein>
<dbReference type="RefSeq" id="WP_132316765.1">
    <property type="nucleotide sequence ID" value="NZ_FWZT01000004.1"/>
</dbReference>
<feature type="chain" id="PRO_5012734892" description="phospholipase D" evidence="7">
    <location>
        <begin position="20"/>
        <end position="450"/>
    </location>
</feature>
<gene>
    <name evidence="9" type="ORF">SAMN06296036_104152</name>
</gene>
<dbReference type="InterPro" id="IPR051406">
    <property type="entry name" value="PLD_domain"/>
</dbReference>
<proteinExistence type="inferred from homology"/>
<dbReference type="InterPro" id="IPR001736">
    <property type="entry name" value="PLipase_D/transphosphatidylase"/>
</dbReference>
<dbReference type="SMART" id="SM00155">
    <property type="entry name" value="PLDc"/>
    <property type="match status" value="2"/>
</dbReference>
<evidence type="ECO:0000256" key="6">
    <source>
        <dbReference type="ARBA" id="ARBA00023098"/>
    </source>
</evidence>
<sequence>MKLLRVLCLTAFLSTPAYSEVEVLFHPFDPTLEKAALWISEAQSSIDLAMYNLDVTDASPVIRMLKSDAIQSKISSGELKVRMIFEGYKGKSHATKLALGLEELGIDLRFLKSGRKVHHKFAVLDYNTDQPRVISGSANWSLGSRSNYNENILFMDDEQSMASRFQSEFNLLWSASEEVGEELVGNVNLFVPEAGEDPSLQVTMNSDNFRFSGLRVTRKSYDEGYVLTRELVRAIDSAKEKLEIATTRFKLRPVYDAVLRAAARGIKVQLLVNMDQYDPYQDRKKWTLPECQDPYLESCSASMNFSHFLDKLEFDGHENVEVRIKFFNLDPTAYLSRQMHSKYLIVDDQTVWTGSFNWSYSGEYSHIENLVKIQGGTHVEAVAGFNRDFAQLWDLNRSQYQEFKGRMIDALKNDKKTDCKFEPMALTFTEIDILLRMGWWYDKELKDACE</sequence>
<keyword evidence="7" id="KW-0732">Signal</keyword>
<dbReference type="PANTHER" id="PTHR43856:SF1">
    <property type="entry name" value="MITOCHONDRIAL CARDIOLIPIN HYDROLASE"/>
    <property type="match status" value="1"/>
</dbReference>
<feature type="signal peptide" evidence="7">
    <location>
        <begin position="1"/>
        <end position="19"/>
    </location>
</feature>
<dbReference type="InterPro" id="IPR025202">
    <property type="entry name" value="PLD-like_dom"/>
</dbReference>
<organism evidence="9 10">
    <name type="scientific">Pseudobacteriovorax antillogorgiicola</name>
    <dbReference type="NCBI Taxonomy" id="1513793"/>
    <lineage>
        <taxon>Bacteria</taxon>
        <taxon>Pseudomonadati</taxon>
        <taxon>Bdellovibrionota</taxon>
        <taxon>Oligoflexia</taxon>
        <taxon>Oligoflexales</taxon>
        <taxon>Pseudobacteriovoracaceae</taxon>
        <taxon>Pseudobacteriovorax</taxon>
    </lineage>
</organism>
<evidence type="ECO:0000259" key="8">
    <source>
        <dbReference type="PROSITE" id="PS50035"/>
    </source>
</evidence>
<comment type="similarity">
    <text evidence="2">Belongs to the phospholipase D family.</text>
</comment>
<dbReference type="GO" id="GO:0016891">
    <property type="term" value="F:RNA endonuclease activity producing 5'-phosphomonoesters, hydrolytic mechanism"/>
    <property type="evidence" value="ECO:0007669"/>
    <property type="project" value="TreeGrafter"/>
</dbReference>
<comment type="catalytic activity">
    <reaction evidence="1">
        <text>a 1,2-diacyl-sn-glycero-3-phosphocholine + H2O = a 1,2-diacyl-sn-glycero-3-phosphate + choline + H(+)</text>
        <dbReference type="Rhea" id="RHEA:14445"/>
        <dbReference type="ChEBI" id="CHEBI:15354"/>
        <dbReference type="ChEBI" id="CHEBI:15377"/>
        <dbReference type="ChEBI" id="CHEBI:15378"/>
        <dbReference type="ChEBI" id="CHEBI:57643"/>
        <dbReference type="ChEBI" id="CHEBI:58608"/>
        <dbReference type="EC" id="3.1.4.4"/>
    </reaction>
</comment>
<evidence type="ECO:0000256" key="2">
    <source>
        <dbReference type="ARBA" id="ARBA00008664"/>
    </source>
</evidence>
<accession>A0A1Y6BJ23</accession>
<dbReference type="EC" id="3.1.4.4" evidence="3"/>
<dbReference type="GO" id="GO:0016042">
    <property type="term" value="P:lipid catabolic process"/>
    <property type="evidence" value="ECO:0007669"/>
    <property type="project" value="UniProtKB-KW"/>
</dbReference>
<evidence type="ECO:0000313" key="10">
    <source>
        <dbReference type="Proteomes" id="UP000192907"/>
    </source>
</evidence>
<dbReference type="PANTHER" id="PTHR43856">
    <property type="entry name" value="CARDIOLIPIN HYDROLASE"/>
    <property type="match status" value="1"/>
</dbReference>
<dbReference type="GO" id="GO:0004630">
    <property type="term" value="F:phospholipase D activity"/>
    <property type="evidence" value="ECO:0007669"/>
    <property type="project" value="UniProtKB-EC"/>
</dbReference>
<evidence type="ECO:0000256" key="7">
    <source>
        <dbReference type="SAM" id="SignalP"/>
    </source>
</evidence>
<keyword evidence="10" id="KW-1185">Reference proteome</keyword>
<reference evidence="10" key="1">
    <citation type="submission" date="2017-04" db="EMBL/GenBank/DDBJ databases">
        <authorList>
            <person name="Varghese N."/>
            <person name="Submissions S."/>
        </authorList>
    </citation>
    <scope>NUCLEOTIDE SEQUENCE [LARGE SCALE GENOMIC DNA]</scope>
    <source>
        <strain evidence="10">RKEM611</strain>
    </source>
</reference>
<evidence type="ECO:0000256" key="3">
    <source>
        <dbReference type="ARBA" id="ARBA00012027"/>
    </source>
</evidence>
<dbReference type="Proteomes" id="UP000192907">
    <property type="component" value="Unassembled WGS sequence"/>
</dbReference>
<keyword evidence="4" id="KW-0378">Hydrolase</keyword>
<dbReference type="PROSITE" id="PS50035">
    <property type="entry name" value="PLD"/>
    <property type="match status" value="1"/>
</dbReference>
<evidence type="ECO:0000256" key="1">
    <source>
        <dbReference type="ARBA" id="ARBA00000798"/>
    </source>
</evidence>
<keyword evidence="6" id="KW-0443">Lipid metabolism</keyword>
<evidence type="ECO:0000256" key="5">
    <source>
        <dbReference type="ARBA" id="ARBA00022963"/>
    </source>
</evidence>
<dbReference type="STRING" id="1513793.SAMN06296036_104152"/>